<dbReference type="Pfam" id="PF00271">
    <property type="entry name" value="Helicase_C"/>
    <property type="match status" value="1"/>
</dbReference>
<gene>
    <name evidence="19" type="ORF">GSLYS_00021710001</name>
</gene>
<keyword evidence="10" id="KW-0067">ATP-binding</keyword>
<dbReference type="InterPro" id="IPR002298">
    <property type="entry name" value="DNA_polymerase_A"/>
</dbReference>
<evidence type="ECO:0000256" key="14">
    <source>
        <dbReference type="ARBA" id="ARBA00049244"/>
    </source>
</evidence>
<dbReference type="CDD" id="cd18795">
    <property type="entry name" value="SF2_C_Ski2"/>
    <property type="match status" value="1"/>
</dbReference>
<dbReference type="InterPro" id="IPR048960">
    <property type="entry name" value="POLQ-like_helical"/>
</dbReference>
<evidence type="ECO:0000259" key="18">
    <source>
        <dbReference type="PROSITE" id="PS51194"/>
    </source>
</evidence>
<dbReference type="InterPro" id="IPR014001">
    <property type="entry name" value="Helicase_ATP-bd"/>
</dbReference>
<dbReference type="Gene3D" id="1.20.1060.10">
    <property type="entry name" value="Taq DNA Polymerase, Chain T, domain 4"/>
    <property type="match status" value="1"/>
</dbReference>
<dbReference type="SMART" id="SM00490">
    <property type="entry name" value="HELICc"/>
    <property type="match status" value="1"/>
</dbReference>
<proteinExistence type="inferred from homology"/>
<dbReference type="InterPro" id="IPR001650">
    <property type="entry name" value="Helicase_C-like"/>
</dbReference>
<keyword evidence="6" id="KW-0548">Nucleotidyltransferase</keyword>
<feature type="domain" description="Helicase ATP-binding" evidence="17">
    <location>
        <begin position="37"/>
        <end position="213"/>
    </location>
</feature>
<dbReference type="CDD" id="cd08638">
    <property type="entry name" value="DNA_pol_A_theta"/>
    <property type="match status" value="1"/>
</dbReference>
<dbReference type="Gene3D" id="3.30.420.10">
    <property type="entry name" value="Ribonuclease H-like superfamily/Ribonuclease H"/>
    <property type="match status" value="1"/>
</dbReference>
<accession>A0AAV2IQM1</accession>
<dbReference type="EMBL" id="CAXITT010001314">
    <property type="protein sequence ID" value="CAL1548393.1"/>
    <property type="molecule type" value="Genomic_DNA"/>
</dbReference>
<dbReference type="Gene3D" id="3.40.50.300">
    <property type="entry name" value="P-loop containing nucleotide triphosphate hydrolases"/>
    <property type="match status" value="2"/>
</dbReference>
<dbReference type="InterPro" id="IPR057220">
    <property type="entry name" value="DUF7898"/>
</dbReference>
<evidence type="ECO:0000256" key="7">
    <source>
        <dbReference type="ARBA" id="ARBA00022741"/>
    </source>
</evidence>
<dbReference type="Gene3D" id="3.30.70.370">
    <property type="match status" value="1"/>
</dbReference>
<dbReference type="SUPFAM" id="SSF56672">
    <property type="entry name" value="DNA/RNA polymerases"/>
    <property type="match status" value="1"/>
</dbReference>
<dbReference type="Pfam" id="PF21099">
    <property type="entry name" value="POLQ_helical"/>
    <property type="match status" value="1"/>
</dbReference>
<evidence type="ECO:0000256" key="3">
    <source>
        <dbReference type="ARBA" id="ARBA00007705"/>
    </source>
</evidence>
<dbReference type="Pfam" id="PF00476">
    <property type="entry name" value="DNA_pol_A"/>
    <property type="match status" value="1"/>
</dbReference>
<dbReference type="EC" id="2.7.7.7" evidence="4"/>
<dbReference type="GO" id="GO:0005524">
    <property type="term" value="F:ATP binding"/>
    <property type="evidence" value="ECO:0007669"/>
    <property type="project" value="UniProtKB-KW"/>
</dbReference>
<dbReference type="GO" id="GO:0097681">
    <property type="term" value="P:double-strand break repair via alternative nonhomologous end joining"/>
    <property type="evidence" value="ECO:0007669"/>
    <property type="project" value="UniProtKB-ARBA"/>
</dbReference>
<dbReference type="Gene3D" id="1.10.3380.20">
    <property type="match status" value="1"/>
</dbReference>
<feature type="domain" description="Helicase C-terminal" evidence="18">
    <location>
        <begin position="252"/>
        <end position="464"/>
    </location>
</feature>
<dbReference type="GO" id="GO:0005634">
    <property type="term" value="C:nucleus"/>
    <property type="evidence" value="ECO:0007669"/>
    <property type="project" value="UniProtKB-SubCell"/>
</dbReference>
<dbReference type="FunFam" id="1.20.1060.10:FF:000003">
    <property type="entry name" value="Helicase and polymerase-containing protein TEBICHI"/>
    <property type="match status" value="1"/>
</dbReference>
<dbReference type="PROSITE" id="PS51192">
    <property type="entry name" value="HELICASE_ATP_BIND_1"/>
    <property type="match status" value="1"/>
</dbReference>
<keyword evidence="11" id="KW-0239">DNA-directed DNA polymerase</keyword>
<dbReference type="InterPro" id="IPR036397">
    <property type="entry name" value="RNaseH_sf"/>
</dbReference>
<dbReference type="Pfam" id="PF00270">
    <property type="entry name" value="DEAD"/>
    <property type="match status" value="1"/>
</dbReference>
<dbReference type="GO" id="GO:0016787">
    <property type="term" value="F:hydrolase activity"/>
    <property type="evidence" value="ECO:0007669"/>
    <property type="project" value="UniProtKB-KW"/>
</dbReference>
<dbReference type="InterPro" id="IPR019760">
    <property type="entry name" value="DNA-dir_DNA_pol_A_CS"/>
</dbReference>
<evidence type="ECO:0000256" key="5">
    <source>
        <dbReference type="ARBA" id="ARBA00022679"/>
    </source>
</evidence>
<keyword evidence="8" id="KW-0227">DNA damage</keyword>
<dbReference type="InterPro" id="IPR011545">
    <property type="entry name" value="DEAD/DEAH_box_helicase_dom"/>
</dbReference>
<dbReference type="InterPro" id="IPR027417">
    <property type="entry name" value="P-loop_NTPase"/>
</dbReference>
<evidence type="ECO:0000256" key="4">
    <source>
        <dbReference type="ARBA" id="ARBA00012417"/>
    </source>
</evidence>
<dbReference type="PRINTS" id="PR00868">
    <property type="entry name" value="DNAPOLI"/>
</dbReference>
<reference evidence="19 20" key="1">
    <citation type="submission" date="2024-04" db="EMBL/GenBank/DDBJ databases">
        <authorList>
            <consortium name="Genoscope - CEA"/>
            <person name="William W."/>
        </authorList>
    </citation>
    <scope>NUCLEOTIDE SEQUENCE [LARGE SCALE GENOMIC DNA]</scope>
</reference>
<evidence type="ECO:0000313" key="20">
    <source>
        <dbReference type="Proteomes" id="UP001497497"/>
    </source>
</evidence>
<keyword evidence="12" id="KW-0234">DNA repair</keyword>
<dbReference type="GO" id="GO:0006261">
    <property type="term" value="P:DNA-templated DNA replication"/>
    <property type="evidence" value="ECO:0007669"/>
    <property type="project" value="InterPro"/>
</dbReference>
<comment type="cofactor">
    <cofactor evidence="1">
        <name>Mg(2+)</name>
        <dbReference type="ChEBI" id="CHEBI:18420"/>
    </cofactor>
</comment>
<comment type="caution">
    <text evidence="19">The sequence shown here is derived from an EMBL/GenBank/DDBJ whole genome shotgun (WGS) entry which is preliminary data.</text>
</comment>
<sequence>QDKRQLSSWGLPHPVLEAYKNQGVTTMFEWQAECLLTAQVLEGGNLVYSAPTSAGKTLVAELLVLKRVVETRKKALIILPFVSVAREKMYSLQRLYQDAGIRVGGYMGSYSPAGGLSSVDVAVCTIQRCCFQIPCSTISFTLPGAVVVDELHMVGDSHRGYLLELMLTKLAYITHRATNGNAESKVQIIGMSATLPNLHLLATWLKASLYHTDYRPVPLTEYLKIDNKILDGQLLVQREIPALLTFPDDQDHVTALCLETVSAGHAALIFCPTKIWCENLCESVARRFYAIISENTKAELQERKDDGAPIVASGILITLDREGLMETVEQLGRCPVGADPMLARCVLNGVAYHHAGLTFDERDIIEGAFRQGHLKVLIATSTLSSGVNLPARRVIIRTPIFHGKLIDTLTYKQMAGRAGRKGVDTQGESILICKAQEKAKAKNLLKSELPAVESCLQFNVKEGLSSSLKRAVLEIVVSGVAPKVEDVVTYIDCTLLSVSLEGNGLGQVKTALVESCIKYLQENEFVTVQVSQKEETNKFYPTQLGAAILASSLSPDEGLLVFAELQKARRAFALDTELHTIYLVTPVYTSDVSSSIDWFHYHNLWENLTPADRRVAELVGVSESFIGKALSGRLGKTESAKKALGIHQRFYTALVLNYLVQETPIMEVAAKFNCNKGQLQSLQQSASTYAGMVTVFCGRLGWHNLELLLSQFQKRLSCGVQQELVDLVRIEALNASSARMLYNAGYHTVADVARADAVDVENLFKKAAPFQSEKKQDGETDWELKERRRARCIWLTGRKGVTEMDAALVIIEEAKVIIQGELGVNRISWGTGEDNADKIFSESLFDSSEKLSPWEQKVNQVGKQAAFMDSTPKGILGNEHLVNIPLVRDDSDVENEAQKSGVSCHELDDTINAVSSDSEDGESLIAASNYERLIHLDDGAIDERNSGSLSPDVSYALGEEDLMAALQMSDSFNVSPVITQIPQNLQCKVPQNSTPKIPLGTRSVNLRIGTLDRNSNKAEITPINKQKNAQVGHNELETNMKGTGISDSGGTMEPSSNNSSRNDGSDCVPPTPPNEATSLVSPFKFSFYSPLRPKVPKTLEHSEAKPGRTEPFTIIKEKNKKICTENQSIMESLNRLEQPTWINNRLEQPTRHNQAMASQLLSQQSFTIIDVCANRILFETFLKEWKLQPSYSLSLACEKKPPESVRRSSTGIGGKFLKKGNSHVSGIPIPDTCSILIGLSVSWENRDSYYISLMPTGITAEVDPNDTLAEPPLDDSLSQKHRIQSVFQVLDSNLASKQTVAIYDAKMAYNYLAKALGIALAHCEDPRVADWLREPTARLKNLHRMVAAHCPEELPLLDAVGGVSGYHGMGTDIKSKISGRLRASTESVLTMKLISKYHTMLVEEHLLDALLDVEMPSLITLARMELNGFGVSEAEFESQKTVMTTKLTVLEEQAYKMAGHVFSLTSTDDVAKILYIELKLPINGDPTVVPHLPTRGTRGRRTTIGSTSKEVLEKLQKFHPLPAVILEWRRISSALTKSLFALQNAARLCPKLDMSRVFSECQIFTATGRVSMAEPNLQNVPKDFSIQLPGIENNRQEAKIIDPDNLVTAPISMRKLFIPFKGGVILAADYSQLELRIICHLSGDVKLANILNATDGDVFNMIAAQMKGIPLEEVTSDHRQQAKQVCYGMLYGIGPKALGEQLGVDENDAGVFMETFKSRYQGIRKYLRETVEFCQKNGYVKTIFNRRRYLPSIRNSNPNARAQAERQAVNTTIQGSAADLVKIAMSNIDRKLMQLFPMTRNCHSQVSRGKKISTVRGAFLVLQLHDELIYEVSANQVAEVARLVKNEMEVAVKLNVCMPVKVKVGPSWGQLCEYNVQ</sequence>
<evidence type="ECO:0000256" key="12">
    <source>
        <dbReference type="ARBA" id="ARBA00023204"/>
    </source>
</evidence>
<dbReference type="GO" id="GO:0003677">
    <property type="term" value="F:DNA binding"/>
    <property type="evidence" value="ECO:0007669"/>
    <property type="project" value="InterPro"/>
</dbReference>
<evidence type="ECO:0000256" key="9">
    <source>
        <dbReference type="ARBA" id="ARBA00022801"/>
    </source>
</evidence>
<comment type="catalytic activity">
    <reaction evidence="14">
        <text>DNA(n) + a 2'-deoxyribonucleoside 5'-triphosphate = DNA(n+1) + diphosphate</text>
        <dbReference type="Rhea" id="RHEA:22508"/>
        <dbReference type="Rhea" id="RHEA-COMP:17339"/>
        <dbReference type="Rhea" id="RHEA-COMP:17340"/>
        <dbReference type="ChEBI" id="CHEBI:33019"/>
        <dbReference type="ChEBI" id="CHEBI:61560"/>
        <dbReference type="ChEBI" id="CHEBI:173112"/>
        <dbReference type="EC" id="2.7.7.7"/>
    </reaction>
</comment>
<evidence type="ECO:0000256" key="15">
    <source>
        <dbReference type="ARBA" id="ARBA00074669"/>
    </source>
</evidence>
<evidence type="ECO:0000256" key="13">
    <source>
        <dbReference type="ARBA" id="ARBA00023242"/>
    </source>
</evidence>
<keyword evidence="13" id="KW-0539">Nucleus</keyword>
<dbReference type="Proteomes" id="UP001497497">
    <property type="component" value="Unassembled WGS sequence"/>
</dbReference>
<dbReference type="InterPro" id="IPR046931">
    <property type="entry name" value="HTH_61"/>
</dbReference>
<dbReference type="SMART" id="SM00482">
    <property type="entry name" value="POLAc"/>
    <property type="match status" value="1"/>
</dbReference>
<evidence type="ECO:0000256" key="1">
    <source>
        <dbReference type="ARBA" id="ARBA00001946"/>
    </source>
</evidence>
<dbReference type="CDD" id="cd18026">
    <property type="entry name" value="DEXHc_POLQ-like"/>
    <property type="match status" value="1"/>
</dbReference>
<comment type="similarity">
    <text evidence="3">Belongs to the DNA polymerase type-A family.</text>
</comment>
<dbReference type="Gene3D" id="1.10.150.20">
    <property type="entry name" value="5' to 3' exonuclease, C-terminal subdomain"/>
    <property type="match status" value="1"/>
</dbReference>
<dbReference type="PANTHER" id="PTHR10133">
    <property type="entry name" value="DNA POLYMERASE I"/>
    <property type="match status" value="1"/>
</dbReference>
<dbReference type="PROSITE" id="PS51194">
    <property type="entry name" value="HELICASE_CTER"/>
    <property type="match status" value="1"/>
</dbReference>
<dbReference type="SUPFAM" id="SSF158702">
    <property type="entry name" value="Sec63 N-terminal domain-like"/>
    <property type="match status" value="1"/>
</dbReference>
<dbReference type="InterPro" id="IPR001098">
    <property type="entry name" value="DNA-dir_DNA_pol_A_palm_dom"/>
</dbReference>
<dbReference type="Pfam" id="PF20470">
    <property type="entry name" value="HTH_61"/>
    <property type="match status" value="1"/>
</dbReference>
<evidence type="ECO:0000256" key="2">
    <source>
        <dbReference type="ARBA" id="ARBA00004123"/>
    </source>
</evidence>
<dbReference type="SUPFAM" id="SSF52540">
    <property type="entry name" value="P-loop containing nucleoside triphosphate hydrolases"/>
    <property type="match status" value="2"/>
</dbReference>
<evidence type="ECO:0000256" key="8">
    <source>
        <dbReference type="ARBA" id="ARBA00022763"/>
    </source>
</evidence>
<comment type="subcellular location">
    <subcellularLocation>
        <location evidence="2">Nucleus</location>
    </subcellularLocation>
</comment>
<feature type="region of interest" description="Disordered" evidence="16">
    <location>
        <begin position="1039"/>
        <end position="1076"/>
    </location>
</feature>
<dbReference type="FunFam" id="1.10.3380.20:FF:000001">
    <property type="entry name" value="DNA polymerase theta"/>
    <property type="match status" value="1"/>
</dbReference>
<dbReference type="InterPro" id="IPR043502">
    <property type="entry name" value="DNA/RNA_pol_sf"/>
</dbReference>
<evidence type="ECO:0000259" key="17">
    <source>
        <dbReference type="PROSITE" id="PS51192"/>
    </source>
</evidence>
<dbReference type="GO" id="GO:0003887">
    <property type="term" value="F:DNA-directed DNA polymerase activity"/>
    <property type="evidence" value="ECO:0007669"/>
    <property type="project" value="UniProtKB-KW"/>
</dbReference>
<keyword evidence="7" id="KW-0547">Nucleotide-binding</keyword>
<dbReference type="Pfam" id="PF25453">
    <property type="entry name" value="DUF7898"/>
    <property type="match status" value="1"/>
</dbReference>
<evidence type="ECO:0000256" key="10">
    <source>
        <dbReference type="ARBA" id="ARBA00022840"/>
    </source>
</evidence>
<feature type="non-terminal residue" evidence="19">
    <location>
        <position position="1"/>
    </location>
</feature>
<protein>
    <recommendedName>
        <fullName evidence="15">DNA polymerase theta</fullName>
        <ecNumber evidence="4">2.7.7.7</ecNumber>
    </recommendedName>
</protein>
<organism evidence="19 20">
    <name type="scientific">Lymnaea stagnalis</name>
    <name type="common">Great pond snail</name>
    <name type="synonym">Helix stagnalis</name>
    <dbReference type="NCBI Taxonomy" id="6523"/>
    <lineage>
        <taxon>Eukaryota</taxon>
        <taxon>Metazoa</taxon>
        <taxon>Spiralia</taxon>
        <taxon>Lophotrochozoa</taxon>
        <taxon>Mollusca</taxon>
        <taxon>Gastropoda</taxon>
        <taxon>Heterobranchia</taxon>
        <taxon>Euthyneura</taxon>
        <taxon>Panpulmonata</taxon>
        <taxon>Hygrophila</taxon>
        <taxon>Lymnaeoidea</taxon>
        <taxon>Lymnaeidae</taxon>
        <taxon>Lymnaea</taxon>
    </lineage>
</organism>
<evidence type="ECO:0000256" key="11">
    <source>
        <dbReference type="ARBA" id="ARBA00022932"/>
    </source>
</evidence>
<name>A0AAV2IQM1_LYMST</name>
<dbReference type="FunFam" id="1.10.150.20:FF:000002">
    <property type="entry name" value="DNA polymerase I"/>
    <property type="match status" value="1"/>
</dbReference>
<dbReference type="SMART" id="SM00487">
    <property type="entry name" value="DEXDc"/>
    <property type="match status" value="1"/>
</dbReference>
<keyword evidence="5" id="KW-0808">Transferase</keyword>
<evidence type="ECO:0000256" key="6">
    <source>
        <dbReference type="ARBA" id="ARBA00022695"/>
    </source>
</evidence>
<dbReference type="FunFam" id="3.40.50.300:FF:000813">
    <property type="entry name" value="helicase POLQ-like isoform X1"/>
    <property type="match status" value="1"/>
</dbReference>
<dbReference type="PANTHER" id="PTHR10133:SF62">
    <property type="entry name" value="DNA POLYMERASE THETA"/>
    <property type="match status" value="1"/>
</dbReference>
<evidence type="ECO:0000256" key="16">
    <source>
        <dbReference type="SAM" id="MobiDB-lite"/>
    </source>
</evidence>
<dbReference type="PROSITE" id="PS00447">
    <property type="entry name" value="DNA_POLYMERASE_A"/>
    <property type="match status" value="1"/>
</dbReference>
<keyword evidence="9" id="KW-0378">Hydrolase</keyword>
<keyword evidence="20" id="KW-1185">Reference proteome</keyword>
<evidence type="ECO:0000313" key="19">
    <source>
        <dbReference type="EMBL" id="CAL1548393.1"/>
    </source>
</evidence>